<feature type="region of interest" description="Disordered" evidence="1">
    <location>
        <begin position="1"/>
        <end position="21"/>
    </location>
</feature>
<dbReference type="Pfam" id="PF01471">
    <property type="entry name" value="PG_binding_1"/>
    <property type="match status" value="1"/>
</dbReference>
<dbReference type="InterPro" id="IPR036366">
    <property type="entry name" value="PGBDSf"/>
</dbReference>
<dbReference type="STRING" id="995038.SAMN05216274_10533"/>
<dbReference type="Proteomes" id="UP000199681">
    <property type="component" value="Unassembled WGS sequence"/>
</dbReference>
<feature type="transmembrane region" description="Helical" evidence="2">
    <location>
        <begin position="27"/>
        <end position="48"/>
    </location>
</feature>
<reference evidence="4 6" key="1">
    <citation type="submission" date="2016-10" db="EMBL/GenBank/DDBJ databases">
        <authorList>
            <person name="Varghese N."/>
            <person name="Submissions S."/>
        </authorList>
    </citation>
    <scope>NUCLEOTIDE SEQUENCE [LARGE SCALE GENOMIC DNA]</scope>
    <source>
        <strain evidence="4 6">GMCC 1.11211</strain>
    </source>
</reference>
<keyword evidence="6" id="KW-1185">Reference proteome</keyword>
<evidence type="ECO:0000313" key="7">
    <source>
        <dbReference type="Proteomes" id="UP000297963"/>
    </source>
</evidence>
<dbReference type="EMBL" id="FOPW01000005">
    <property type="protein sequence ID" value="SFH42716.1"/>
    <property type="molecule type" value="Genomic_DNA"/>
</dbReference>
<dbReference type="InterPro" id="IPR002477">
    <property type="entry name" value="Peptidoglycan-bd-like"/>
</dbReference>
<evidence type="ECO:0000256" key="2">
    <source>
        <dbReference type="SAM" id="Phobius"/>
    </source>
</evidence>
<name>A0A1I2ZYJ1_9MICO</name>
<sequence>MAGMESRSTRGDIADTEKSGNAPRRRWGLVAIVVGLIVASGAVGWAAATVLTPAEDVLDSTAFTYVEVVNGEAGSSISLNTVAGWIPVAIGSNRASGVVTSVNVEPGQEVGQGAVLYTVNLRPVVIAQGAVPAFQSLSSGSKGADVAGLQSMLAALGFYGHEVDGKFDYATTSAVKSWQESIGLEADGVVQAGDVVFVPMLPTRVALDIATVKRGASLAGGEEVVRGLPAAPVFTLPVTEAQAGLMPTGTRVEITGPDAQTWEGFVIDQRSTEQGGITVFLEGKDGASICGEECGSIPVTDRALLRSRIVTVESVVGLAVPSAALLTRSDGTISVIDDEDVEHAVIVVTSARGISIVKGVAAGMMVRAPATEE</sequence>
<gene>
    <name evidence="5" type="ORF">E3O11_13005</name>
    <name evidence="4" type="ORF">SAMN05216274_10533</name>
</gene>
<accession>A0A1I2ZYJ1</accession>
<evidence type="ECO:0000313" key="4">
    <source>
        <dbReference type="EMBL" id="SFH42716.1"/>
    </source>
</evidence>
<dbReference type="Gene3D" id="1.10.101.10">
    <property type="entry name" value="PGBD-like superfamily/PGBD"/>
    <property type="match status" value="1"/>
</dbReference>
<comment type="caution">
    <text evidence="5">The sequence shown here is derived from an EMBL/GenBank/DDBJ whole genome shotgun (WGS) entry which is preliminary data.</text>
</comment>
<keyword evidence="2" id="KW-0472">Membrane</keyword>
<keyword evidence="2" id="KW-1133">Transmembrane helix</keyword>
<keyword evidence="2" id="KW-0812">Transmembrane</keyword>
<dbReference type="EMBL" id="SOFE01000023">
    <property type="protein sequence ID" value="TFB82778.1"/>
    <property type="molecule type" value="Genomic_DNA"/>
</dbReference>
<proteinExistence type="predicted"/>
<dbReference type="SUPFAM" id="SSF47090">
    <property type="entry name" value="PGBD-like"/>
    <property type="match status" value="1"/>
</dbReference>
<evidence type="ECO:0000256" key="1">
    <source>
        <dbReference type="SAM" id="MobiDB-lite"/>
    </source>
</evidence>
<feature type="compositionally biased region" description="Basic and acidic residues" evidence="1">
    <location>
        <begin position="7"/>
        <end position="18"/>
    </location>
</feature>
<protein>
    <submittedName>
        <fullName evidence="4">Peptidoglycan binding domain-containing protein</fullName>
    </submittedName>
    <submittedName>
        <fullName evidence="5">Peptidoglycan-binding protein</fullName>
    </submittedName>
</protein>
<evidence type="ECO:0000313" key="5">
    <source>
        <dbReference type="EMBL" id="TFB82778.1"/>
    </source>
</evidence>
<dbReference type="InterPro" id="IPR036365">
    <property type="entry name" value="PGBD-like_sf"/>
</dbReference>
<dbReference type="AlphaFoldDB" id="A0A1I2ZYJ1"/>
<evidence type="ECO:0000259" key="3">
    <source>
        <dbReference type="Pfam" id="PF01471"/>
    </source>
</evidence>
<dbReference type="Proteomes" id="UP000297963">
    <property type="component" value="Unassembled WGS sequence"/>
</dbReference>
<reference evidence="5 7" key="2">
    <citation type="submission" date="2019-03" db="EMBL/GenBank/DDBJ databases">
        <title>Genomics of glacier-inhabiting Cryobacterium strains.</title>
        <authorList>
            <person name="Liu Q."/>
            <person name="Xin Y.-H."/>
        </authorList>
    </citation>
    <scope>NUCLEOTIDE SEQUENCE [LARGE SCALE GENOMIC DNA]</scope>
    <source>
        <strain evidence="5 7">Hh34</strain>
    </source>
</reference>
<feature type="domain" description="Peptidoglycan binding-like" evidence="3">
    <location>
        <begin position="143"/>
        <end position="190"/>
    </location>
</feature>
<evidence type="ECO:0000313" key="6">
    <source>
        <dbReference type="Proteomes" id="UP000199681"/>
    </source>
</evidence>
<organism evidence="5 7">
    <name type="scientific">Cryobacterium levicorallinum</name>
    <dbReference type="NCBI Taxonomy" id="995038"/>
    <lineage>
        <taxon>Bacteria</taxon>
        <taxon>Bacillati</taxon>
        <taxon>Actinomycetota</taxon>
        <taxon>Actinomycetes</taxon>
        <taxon>Micrococcales</taxon>
        <taxon>Microbacteriaceae</taxon>
        <taxon>Cryobacterium</taxon>
    </lineage>
</organism>